<accession>A0A3N2RP86</accession>
<name>A0A3N2RP86_9ENTR</name>
<dbReference type="EMBL" id="RHFN01000053">
    <property type="protein sequence ID" value="ROU09219.1"/>
    <property type="molecule type" value="Genomic_DNA"/>
</dbReference>
<evidence type="ECO:0000313" key="1">
    <source>
        <dbReference type="EMBL" id="ROU09219.1"/>
    </source>
</evidence>
<dbReference type="Proteomes" id="UP000268051">
    <property type="component" value="Unassembled WGS sequence"/>
</dbReference>
<sequence>MSGLNLSVYYLKVIKSNEDTLTRDFIAATTDVAQTIGELLNKYKIELPDQFVKVVSGKIGAVVSVATLFDKISRDEDTLSDWLGASSDIALIIAGYTGNPIIAGTATVLGIASILTSDLAVGMAKGYLNAVQKYGLVDPDTGGWLLPPGYINEPSLGPDMSIPETTTSPIILDLDGDGIETRGLQDRIFFDHDGNHFAENTGWVSADDGLLVIDKDCNGKI</sequence>
<comment type="caution">
    <text evidence="1">The sequence shown here is derived from an EMBL/GenBank/DDBJ whole genome shotgun (WGS) entry which is preliminary data.</text>
</comment>
<feature type="non-terminal residue" evidence="1">
    <location>
        <position position="221"/>
    </location>
</feature>
<proteinExistence type="predicted"/>
<gene>
    <name evidence="1" type="ORF">EB837_25260</name>
</gene>
<reference evidence="1 2" key="1">
    <citation type="submission" date="2018-10" db="EMBL/GenBank/DDBJ databases">
        <title>Horizontal transference of carbapenem resistance between Klebsiella pneumoniae and Kluyvera ascorbata during abdominal infection: a case report.</title>
        <authorList>
            <person name="Raro O.H.F."/>
            <person name="Lima-Morales D."/>
            <person name="Barth A.L."/>
            <person name="Paim T.G.S."/>
            <person name="Mott M.P."/>
            <person name="Riche C.V.W."/>
            <person name="Teixeira U.F."/>
            <person name="Waechter F."/>
            <person name="Dias C.A.G."/>
        </authorList>
    </citation>
    <scope>NUCLEOTIDE SEQUENCE [LARGE SCALE GENOMIC DNA]</scope>
    <source>
        <strain evidence="1 2">OT2</strain>
    </source>
</reference>
<dbReference type="AlphaFoldDB" id="A0A3N2RP86"/>
<dbReference type="PANTHER" id="PTHR39431:SF1">
    <property type="entry name" value="FRPA_C-RELATED PROTEIN"/>
    <property type="match status" value="1"/>
</dbReference>
<evidence type="ECO:0000313" key="2">
    <source>
        <dbReference type="Proteomes" id="UP000268051"/>
    </source>
</evidence>
<protein>
    <submittedName>
        <fullName evidence="1">Uncharacterized protein</fullName>
    </submittedName>
</protein>
<organism evidence="1 2">
    <name type="scientific">Kluyvera ascorbata</name>
    <dbReference type="NCBI Taxonomy" id="51288"/>
    <lineage>
        <taxon>Bacteria</taxon>
        <taxon>Pseudomonadati</taxon>
        <taxon>Pseudomonadota</taxon>
        <taxon>Gammaproteobacteria</taxon>
        <taxon>Enterobacterales</taxon>
        <taxon>Enterobacteriaceae</taxon>
        <taxon>Kluyvera</taxon>
    </lineage>
</organism>
<dbReference type="PANTHER" id="PTHR39431">
    <property type="entry name" value="FRPA/C-RELATED PROTEIN"/>
    <property type="match status" value="1"/>
</dbReference>